<comment type="caution">
    <text evidence="4">The sequence shown here is derived from an EMBL/GenBank/DDBJ whole genome shotgun (WGS) entry which is preliminary data.</text>
</comment>
<protein>
    <recommendedName>
        <fullName evidence="6">U2A'/phosphoprotein 32 family A C-terminal domain-containing protein</fullName>
    </recommendedName>
</protein>
<evidence type="ECO:0000256" key="2">
    <source>
        <dbReference type="ARBA" id="ARBA00022737"/>
    </source>
</evidence>
<dbReference type="PANTHER" id="PTHR46282:SF2">
    <property type="entry name" value="LEUCINE-RICH MELANOCYTE DIFFERENTIATION-ASSOCIATED PROTEIN"/>
    <property type="match status" value="1"/>
</dbReference>
<dbReference type="SMR" id="A0A482WP94"/>
<sequence length="282" mass="32406">MIFSYKYILSIELSSKTSVFGKQIRSPKHSLALAASKKDIVLSHTCFTVNCNSAKQQTWSKLSYIGQDVRRIPPVLAKLYGDRVQTLDLSYNSLTSLQEIGNFPHLTEVILDNNQLSDSINLPRSNLLHTLSLNKNNITDLDLLLRKIETNLPNLRYLSLLGNIACPNQLSCAEKDEEDYQRYRYYVLYCLPNLQFLDSRAVTDEEREEAARRGKFMKIVRPNPNVTRNGRAEESEEDNTNYTPLPTHSREANDHRGMFGKCRFRYAGKYSEGNRFIVNNDL</sequence>
<dbReference type="PANTHER" id="PTHR46282">
    <property type="entry name" value="LEUCINE-RICH MELANOCYTE DIFFERENTIATION-ASSOCIATED PROTEIN"/>
    <property type="match status" value="1"/>
</dbReference>
<evidence type="ECO:0000256" key="1">
    <source>
        <dbReference type="ARBA" id="ARBA00022614"/>
    </source>
</evidence>
<dbReference type="InterPro" id="IPR025875">
    <property type="entry name" value="Leu-rich_rpt_4"/>
</dbReference>
<dbReference type="Pfam" id="PF12799">
    <property type="entry name" value="LRR_4"/>
    <property type="match status" value="1"/>
</dbReference>
<evidence type="ECO:0008006" key="6">
    <source>
        <dbReference type="Google" id="ProtNLM"/>
    </source>
</evidence>
<dbReference type="FunFam" id="3.80.10.10:FF:000695">
    <property type="entry name" value="leucine-rich melanocyte differentiation-associated protein"/>
    <property type="match status" value="1"/>
</dbReference>
<accession>A0A482WP94</accession>
<keyword evidence="2" id="KW-0677">Repeat</keyword>
<evidence type="ECO:0000313" key="5">
    <source>
        <dbReference type="Proteomes" id="UP000291343"/>
    </source>
</evidence>
<dbReference type="AlphaFoldDB" id="A0A482WP94"/>
<organism evidence="4 5">
    <name type="scientific">Laodelphax striatellus</name>
    <name type="common">Small brown planthopper</name>
    <name type="synonym">Delphax striatella</name>
    <dbReference type="NCBI Taxonomy" id="195883"/>
    <lineage>
        <taxon>Eukaryota</taxon>
        <taxon>Metazoa</taxon>
        <taxon>Ecdysozoa</taxon>
        <taxon>Arthropoda</taxon>
        <taxon>Hexapoda</taxon>
        <taxon>Insecta</taxon>
        <taxon>Pterygota</taxon>
        <taxon>Neoptera</taxon>
        <taxon>Paraneoptera</taxon>
        <taxon>Hemiptera</taxon>
        <taxon>Auchenorrhyncha</taxon>
        <taxon>Fulgoroidea</taxon>
        <taxon>Delphacidae</taxon>
        <taxon>Criomorphinae</taxon>
        <taxon>Laodelphax</taxon>
    </lineage>
</organism>
<keyword evidence="5" id="KW-1185">Reference proteome</keyword>
<dbReference type="SUPFAM" id="SSF52058">
    <property type="entry name" value="L domain-like"/>
    <property type="match status" value="1"/>
</dbReference>
<gene>
    <name evidence="4" type="ORF">LSTR_LSTR003763</name>
</gene>
<dbReference type="InterPro" id="IPR032675">
    <property type="entry name" value="LRR_dom_sf"/>
</dbReference>
<dbReference type="Proteomes" id="UP000291343">
    <property type="component" value="Unassembled WGS sequence"/>
</dbReference>
<dbReference type="EMBL" id="QKKF02028860">
    <property type="protein sequence ID" value="RZF35323.1"/>
    <property type="molecule type" value="Genomic_DNA"/>
</dbReference>
<dbReference type="STRING" id="195883.A0A482WP94"/>
<name>A0A482WP94_LAOST</name>
<dbReference type="PROSITE" id="PS51450">
    <property type="entry name" value="LRR"/>
    <property type="match status" value="1"/>
</dbReference>
<reference evidence="4 5" key="1">
    <citation type="journal article" date="2017" name="Gigascience">
        <title>Genome sequence of the small brown planthopper, Laodelphax striatellus.</title>
        <authorList>
            <person name="Zhu J."/>
            <person name="Jiang F."/>
            <person name="Wang X."/>
            <person name="Yang P."/>
            <person name="Bao Y."/>
            <person name="Zhao W."/>
            <person name="Wang W."/>
            <person name="Lu H."/>
            <person name="Wang Q."/>
            <person name="Cui N."/>
            <person name="Li J."/>
            <person name="Chen X."/>
            <person name="Luo L."/>
            <person name="Yu J."/>
            <person name="Kang L."/>
            <person name="Cui F."/>
        </authorList>
    </citation>
    <scope>NUCLEOTIDE SEQUENCE [LARGE SCALE GENOMIC DNA]</scope>
    <source>
        <strain evidence="4">Lst14</strain>
    </source>
</reference>
<dbReference type="InterPro" id="IPR001611">
    <property type="entry name" value="Leu-rich_rpt"/>
</dbReference>
<keyword evidence="1" id="KW-0433">Leucine-rich repeat</keyword>
<evidence type="ECO:0000256" key="3">
    <source>
        <dbReference type="SAM" id="MobiDB-lite"/>
    </source>
</evidence>
<dbReference type="InterPro" id="IPR043313">
    <property type="entry name" value="LRMDA"/>
</dbReference>
<dbReference type="OrthoDB" id="272149at2759"/>
<dbReference type="InParanoid" id="A0A482WP94"/>
<proteinExistence type="predicted"/>
<feature type="region of interest" description="Disordered" evidence="3">
    <location>
        <begin position="222"/>
        <end position="254"/>
    </location>
</feature>
<dbReference type="Gene3D" id="3.80.10.10">
    <property type="entry name" value="Ribonuclease Inhibitor"/>
    <property type="match status" value="1"/>
</dbReference>
<evidence type="ECO:0000313" key="4">
    <source>
        <dbReference type="EMBL" id="RZF35323.1"/>
    </source>
</evidence>